<protein>
    <submittedName>
        <fullName evidence="1">5-carboxymethyl-2-hydroxymuconate isomerase</fullName>
    </submittedName>
</protein>
<accession>A0A2T8HVD5</accession>
<dbReference type="Proteomes" id="UP000245911">
    <property type="component" value="Unassembled WGS sequence"/>
</dbReference>
<dbReference type="InterPro" id="IPR004220">
    <property type="entry name" value="5-COMe_2-OHmuconate_Isoase"/>
</dbReference>
<dbReference type="GO" id="GO:0008704">
    <property type="term" value="F:5-carboxymethyl-2-hydroxymuconate delta-isomerase activity"/>
    <property type="evidence" value="ECO:0007669"/>
    <property type="project" value="InterPro"/>
</dbReference>
<dbReference type="PANTHER" id="PTHR37950">
    <property type="entry name" value="4-HYDROXYPHENYLACETATE CATABOLISM PROTEIN"/>
    <property type="match status" value="1"/>
</dbReference>
<dbReference type="Pfam" id="PF02962">
    <property type="entry name" value="CHMI"/>
    <property type="match status" value="1"/>
</dbReference>
<sequence length="114" mass="12375">MPHLVIEYFAEDGIDRRAVLQAAVECAAASGVMQRGDIKARLLPYEAVLLGDGGQSFIHVTIALLAGRRPEVKLALAEAMTRDLRATCPEIHAISVDIRDMDPGCYKKSLLRSG</sequence>
<name>A0A2T8HVD5_9RHOB</name>
<evidence type="ECO:0000313" key="2">
    <source>
        <dbReference type="Proteomes" id="UP000245911"/>
    </source>
</evidence>
<gene>
    <name evidence="1" type="ORF">DDE20_04485</name>
</gene>
<organism evidence="1 2">
    <name type="scientific">Pararhodobacter oceanensis</name>
    <dbReference type="NCBI Taxonomy" id="2172121"/>
    <lineage>
        <taxon>Bacteria</taxon>
        <taxon>Pseudomonadati</taxon>
        <taxon>Pseudomonadota</taxon>
        <taxon>Alphaproteobacteria</taxon>
        <taxon>Rhodobacterales</taxon>
        <taxon>Paracoccaceae</taxon>
        <taxon>Pararhodobacter</taxon>
    </lineage>
</organism>
<dbReference type="AlphaFoldDB" id="A0A2T8HVD5"/>
<proteinExistence type="predicted"/>
<dbReference type="RefSeq" id="WP_116557284.1">
    <property type="nucleotide sequence ID" value="NZ_QDKM01000002.1"/>
</dbReference>
<reference evidence="1 2" key="1">
    <citation type="submission" date="2018-04" db="EMBL/GenBank/DDBJ databases">
        <title>Pararhodobacter oceanense sp. nov., isolated from marine intertidal sediment.</title>
        <authorList>
            <person name="Wang X.-L."/>
            <person name="Du Z.-J."/>
        </authorList>
    </citation>
    <scope>NUCLEOTIDE SEQUENCE [LARGE SCALE GENOMIC DNA]</scope>
    <source>
        <strain evidence="1 2">AM505</strain>
    </source>
</reference>
<keyword evidence="1" id="KW-0413">Isomerase</keyword>
<dbReference type="PANTHER" id="PTHR37950:SF1">
    <property type="entry name" value="4-HYDROXYPHENYLACETATE CATABOLISM PROTEIN"/>
    <property type="match status" value="1"/>
</dbReference>
<dbReference type="EMBL" id="QDKM01000002">
    <property type="protein sequence ID" value="PVH29400.1"/>
    <property type="molecule type" value="Genomic_DNA"/>
</dbReference>
<dbReference type="SUPFAM" id="SSF55331">
    <property type="entry name" value="Tautomerase/MIF"/>
    <property type="match status" value="1"/>
</dbReference>
<dbReference type="Gene3D" id="3.30.429.10">
    <property type="entry name" value="Macrophage Migration Inhibitory Factor"/>
    <property type="match status" value="1"/>
</dbReference>
<dbReference type="InterPro" id="IPR014347">
    <property type="entry name" value="Tautomerase/MIF_sf"/>
</dbReference>
<keyword evidence="2" id="KW-1185">Reference proteome</keyword>
<comment type="caution">
    <text evidence="1">The sequence shown here is derived from an EMBL/GenBank/DDBJ whole genome shotgun (WGS) entry which is preliminary data.</text>
</comment>
<evidence type="ECO:0000313" key="1">
    <source>
        <dbReference type="EMBL" id="PVH29400.1"/>
    </source>
</evidence>